<evidence type="ECO:0000256" key="4">
    <source>
        <dbReference type="SAM" id="Phobius"/>
    </source>
</evidence>
<keyword evidence="4" id="KW-0812">Transmembrane</keyword>
<keyword evidence="5" id="KW-0732">Signal</keyword>
<dbReference type="EMBL" id="WNWW01000591">
    <property type="protein sequence ID" value="KAF3423058.1"/>
    <property type="molecule type" value="Genomic_DNA"/>
</dbReference>
<dbReference type="PANTHER" id="PTHR48043:SF145">
    <property type="entry name" value="FI06409P-RELATED"/>
    <property type="match status" value="1"/>
</dbReference>
<keyword evidence="7" id="KW-1185">Reference proteome</keyword>
<dbReference type="PANTHER" id="PTHR48043">
    <property type="entry name" value="EG:EG0003.4 PROTEIN-RELATED"/>
    <property type="match status" value="1"/>
</dbReference>
<protein>
    <recommendedName>
        <fullName evidence="8">UDP-glycosyltransferase</fullName>
    </recommendedName>
</protein>
<dbReference type="AlphaFoldDB" id="A0A833W7B0"/>
<comment type="caution">
    <text evidence="6">The sequence shown here is derived from an EMBL/GenBank/DDBJ whole genome shotgun (WGS) entry which is preliminary data.</text>
</comment>
<gene>
    <name evidence="6" type="ORF">E2986_07025</name>
</gene>
<comment type="similarity">
    <text evidence="1">Belongs to the UDP-glycosyltransferase family.</text>
</comment>
<evidence type="ECO:0008006" key="8">
    <source>
        <dbReference type="Google" id="ProtNLM"/>
    </source>
</evidence>
<dbReference type="SUPFAM" id="SSF53756">
    <property type="entry name" value="UDP-Glycosyltransferase/glycogen phosphorylase"/>
    <property type="match status" value="1"/>
</dbReference>
<evidence type="ECO:0000313" key="6">
    <source>
        <dbReference type="EMBL" id="KAF3423058.1"/>
    </source>
</evidence>
<evidence type="ECO:0000256" key="2">
    <source>
        <dbReference type="ARBA" id="ARBA00022676"/>
    </source>
</evidence>
<dbReference type="OrthoDB" id="5835829at2759"/>
<keyword evidence="4" id="KW-0472">Membrane</keyword>
<dbReference type="Pfam" id="PF00201">
    <property type="entry name" value="UDPGT"/>
    <property type="match status" value="1"/>
</dbReference>
<evidence type="ECO:0000313" key="7">
    <source>
        <dbReference type="Proteomes" id="UP000655588"/>
    </source>
</evidence>
<evidence type="ECO:0000256" key="3">
    <source>
        <dbReference type="ARBA" id="ARBA00022679"/>
    </source>
</evidence>
<evidence type="ECO:0000256" key="5">
    <source>
        <dbReference type="SAM" id="SignalP"/>
    </source>
</evidence>
<sequence>MSVIIILYLCMHLVNLIHGSTLVAPPLSVVVVAFEDIYDLSLLANSLSDQGIDATLIIPASSKGELYETLIDVEVLTVNVEAEEFAITTQACEALLKDEEIARKIQEIQPIFVIFPAFRHDGCLLPWVKTIGSIPVIWTRNHEEEIYVFEYSGAAFPVQSAGFWTRLRMTIARRSIFSTARDEYAAHALRIAGKYLPDTGLNLDNLYADVRLILWGADAILRLDYAPLTQLIVEIGCHHCRGAHPLQSDLHKGLIEYRLGTIVALLDENYETLIKELAQKLPQGRQGQAVVWKNVKWQNSNDALPENLFIRSKIDRQDLIGYGRTRVVLSHCADTELLEIAFHGTPVICFPRNSNEFKNAARAVQLGFAHSAEEINISSNEEVANIVTQIHETMDYRENARKVSLAIRDRINPAVDRLIYWLRYMARAKDENLNFLAPIRPAKTLNEDLQFFLGLFVGAIVGIFLAVGCMLARYLIVSKRTQRSKGRYTR</sequence>
<dbReference type="Gene3D" id="3.40.50.2000">
    <property type="entry name" value="Glycogen Phosphorylase B"/>
    <property type="match status" value="1"/>
</dbReference>
<dbReference type="Proteomes" id="UP000655588">
    <property type="component" value="Unassembled WGS sequence"/>
</dbReference>
<keyword evidence="3" id="KW-0808">Transferase</keyword>
<dbReference type="InterPro" id="IPR050271">
    <property type="entry name" value="UDP-glycosyltransferase"/>
</dbReference>
<dbReference type="GO" id="GO:0008194">
    <property type="term" value="F:UDP-glycosyltransferase activity"/>
    <property type="evidence" value="ECO:0007669"/>
    <property type="project" value="InterPro"/>
</dbReference>
<proteinExistence type="inferred from homology"/>
<reference evidence="6" key="1">
    <citation type="submission" date="2019-11" db="EMBL/GenBank/DDBJ databases">
        <title>The nuclear and mitochondrial genomes of Frieseomelitta varia - a highly eusocial stingless bee (Meliponini) with a permanently sterile worker caste.</title>
        <authorList>
            <person name="Freitas F.C.P."/>
            <person name="Lourenco A.P."/>
            <person name="Nunes F.M.F."/>
            <person name="Paschoal A.R."/>
            <person name="Abreu F.C.P."/>
            <person name="Barbin F.O."/>
            <person name="Bataglia L."/>
            <person name="Cardoso-Junior C.A.M."/>
            <person name="Cervoni M.S."/>
            <person name="Silva S.R."/>
            <person name="Dalarmi F."/>
            <person name="Del Lama M.A."/>
            <person name="Depintor T.S."/>
            <person name="Ferreira K.M."/>
            <person name="Goria P.S."/>
            <person name="Jaskot M.C."/>
            <person name="Lago D.C."/>
            <person name="Luna-Lucena D."/>
            <person name="Moda L.M."/>
            <person name="Nascimento L."/>
            <person name="Pedrino M."/>
            <person name="Rabico F.O."/>
            <person name="Sanches F.C."/>
            <person name="Santos D.E."/>
            <person name="Santos C.G."/>
            <person name="Vieira J."/>
            <person name="Lopes T.F."/>
            <person name="Barchuk A.R."/>
            <person name="Hartfelder K."/>
            <person name="Simoes Z.L.P."/>
            <person name="Bitondi M.M.G."/>
            <person name="Pinheiro D.G."/>
        </authorList>
    </citation>
    <scope>NUCLEOTIDE SEQUENCE</scope>
    <source>
        <strain evidence="6">USP_RPSP 00005682</strain>
        <tissue evidence="6">Whole individual</tissue>
    </source>
</reference>
<feature type="signal peptide" evidence="5">
    <location>
        <begin position="1"/>
        <end position="19"/>
    </location>
</feature>
<organism evidence="6 7">
    <name type="scientific">Frieseomelitta varia</name>
    <dbReference type="NCBI Taxonomy" id="561572"/>
    <lineage>
        <taxon>Eukaryota</taxon>
        <taxon>Metazoa</taxon>
        <taxon>Ecdysozoa</taxon>
        <taxon>Arthropoda</taxon>
        <taxon>Hexapoda</taxon>
        <taxon>Insecta</taxon>
        <taxon>Pterygota</taxon>
        <taxon>Neoptera</taxon>
        <taxon>Endopterygota</taxon>
        <taxon>Hymenoptera</taxon>
        <taxon>Apocrita</taxon>
        <taxon>Aculeata</taxon>
        <taxon>Apoidea</taxon>
        <taxon>Anthophila</taxon>
        <taxon>Apidae</taxon>
        <taxon>Frieseomelitta</taxon>
    </lineage>
</organism>
<keyword evidence="2" id="KW-0328">Glycosyltransferase</keyword>
<feature type="transmembrane region" description="Helical" evidence="4">
    <location>
        <begin position="451"/>
        <end position="476"/>
    </location>
</feature>
<accession>A0A833W7B0</accession>
<keyword evidence="4" id="KW-1133">Transmembrane helix</keyword>
<name>A0A833W7B0_9HYME</name>
<evidence type="ECO:0000256" key="1">
    <source>
        <dbReference type="ARBA" id="ARBA00009995"/>
    </source>
</evidence>
<feature type="chain" id="PRO_5032553078" description="UDP-glycosyltransferase" evidence="5">
    <location>
        <begin position="20"/>
        <end position="490"/>
    </location>
</feature>
<dbReference type="InterPro" id="IPR002213">
    <property type="entry name" value="UDP_glucos_trans"/>
</dbReference>